<dbReference type="InterPro" id="IPR001173">
    <property type="entry name" value="Glyco_trans_2-like"/>
</dbReference>
<dbReference type="EMBL" id="QZVS01000087">
    <property type="protein sequence ID" value="RJT87793.1"/>
    <property type="molecule type" value="Genomic_DNA"/>
</dbReference>
<evidence type="ECO:0000313" key="3">
    <source>
        <dbReference type="Proteomes" id="UP000272015"/>
    </source>
</evidence>
<dbReference type="CDD" id="cd04186">
    <property type="entry name" value="GT_2_like_c"/>
    <property type="match status" value="1"/>
</dbReference>
<dbReference type="GO" id="GO:0016740">
    <property type="term" value="F:transferase activity"/>
    <property type="evidence" value="ECO:0007669"/>
    <property type="project" value="UniProtKB-KW"/>
</dbReference>
<keyword evidence="2" id="KW-0808">Transferase</keyword>
<proteinExistence type="predicted"/>
<evidence type="ECO:0000259" key="1">
    <source>
        <dbReference type="Pfam" id="PF00535"/>
    </source>
</evidence>
<dbReference type="RefSeq" id="WP_119975129.1">
    <property type="nucleotide sequence ID" value="NZ_JBHSQA010000011.1"/>
</dbReference>
<dbReference type="OrthoDB" id="9771846at2"/>
<sequence length="290" mass="31524">MSSPLLESTVVVTVSYNSSAQLAVFLDSVAGSEADPVSIVIADNRSGDLDRTRSIAAARGARVLELPDNRGYGGAINAAVATLPSPIEYILISNPDVEVGAGAISLLLDELAGDPRIGAIGPRVLNVDGTTYPSARKLPSLRTGIGHALFAHLWPGNPWTRAYRAEHEGADVRRSVGWLSGSCLLVRREAFEQLSGFDEGFFMYFEDVDLGYRLGKAGWSNVYFPRAAVTHTGAVSTSAESEKMIRVHHESALRFLEKKYSAAHLAPIRWALRVALSVRARVFMMNDRRR</sequence>
<organism evidence="2 3">
    <name type="scientific">Cryobacterium melibiosiphilum</name>
    <dbReference type="NCBI Taxonomy" id="995039"/>
    <lineage>
        <taxon>Bacteria</taxon>
        <taxon>Bacillati</taxon>
        <taxon>Actinomycetota</taxon>
        <taxon>Actinomycetes</taxon>
        <taxon>Micrococcales</taxon>
        <taxon>Microbacteriaceae</taxon>
        <taxon>Cryobacterium</taxon>
    </lineage>
</organism>
<dbReference type="PANTHER" id="PTHR43179">
    <property type="entry name" value="RHAMNOSYLTRANSFERASE WBBL"/>
    <property type="match status" value="1"/>
</dbReference>
<keyword evidence="3" id="KW-1185">Reference proteome</keyword>
<reference evidence="2 3" key="1">
    <citation type="submission" date="2018-09" db="EMBL/GenBank/DDBJ databases">
        <title>Novel species of Cryobacterium.</title>
        <authorList>
            <person name="Liu Q."/>
            <person name="Xin Y.-H."/>
        </authorList>
    </citation>
    <scope>NUCLEOTIDE SEQUENCE [LARGE SCALE GENOMIC DNA]</scope>
    <source>
        <strain evidence="2 3">Hh39</strain>
    </source>
</reference>
<dbReference type="PANTHER" id="PTHR43179:SF7">
    <property type="entry name" value="RHAMNOSYLTRANSFERASE WBBL"/>
    <property type="match status" value="1"/>
</dbReference>
<protein>
    <submittedName>
        <fullName evidence="2">Glycosyltransferase family 2 protein</fullName>
    </submittedName>
</protein>
<accession>A0A3A5MLR7</accession>
<dbReference type="Gene3D" id="3.90.550.10">
    <property type="entry name" value="Spore Coat Polysaccharide Biosynthesis Protein SpsA, Chain A"/>
    <property type="match status" value="1"/>
</dbReference>
<feature type="domain" description="Glycosyltransferase 2-like" evidence="1">
    <location>
        <begin position="11"/>
        <end position="193"/>
    </location>
</feature>
<comment type="caution">
    <text evidence="2">The sequence shown here is derived from an EMBL/GenBank/DDBJ whole genome shotgun (WGS) entry which is preliminary data.</text>
</comment>
<dbReference type="Proteomes" id="UP000272015">
    <property type="component" value="Unassembled WGS sequence"/>
</dbReference>
<gene>
    <name evidence="2" type="ORF">D6T64_13105</name>
</gene>
<evidence type="ECO:0000313" key="2">
    <source>
        <dbReference type="EMBL" id="RJT87793.1"/>
    </source>
</evidence>
<dbReference type="Pfam" id="PF00535">
    <property type="entry name" value="Glycos_transf_2"/>
    <property type="match status" value="1"/>
</dbReference>
<dbReference type="SUPFAM" id="SSF53448">
    <property type="entry name" value="Nucleotide-diphospho-sugar transferases"/>
    <property type="match status" value="1"/>
</dbReference>
<dbReference type="InterPro" id="IPR029044">
    <property type="entry name" value="Nucleotide-diphossugar_trans"/>
</dbReference>
<name>A0A3A5MLR7_9MICO</name>
<dbReference type="AlphaFoldDB" id="A0A3A5MLR7"/>